<dbReference type="Proteomes" id="UP000015241">
    <property type="component" value="Unassembled WGS sequence"/>
</dbReference>
<accession>S8E311</accession>
<reference evidence="1 2" key="1">
    <citation type="journal article" date="2012" name="Science">
        <title>The Paleozoic origin of enzymatic lignin decomposition reconstructed from 31 fungal genomes.</title>
        <authorList>
            <person name="Floudas D."/>
            <person name="Binder M."/>
            <person name="Riley R."/>
            <person name="Barry K."/>
            <person name="Blanchette R.A."/>
            <person name="Henrissat B."/>
            <person name="Martinez A.T."/>
            <person name="Otillar R."/>
            <person name="Spatafora J.W."/>
            <person name="Yadav J.S."/>
            <person name="Aerts A."/>
            <person name="Benoit I."/>
            <person name="Boyd A."/>
            <person name="Carlson A."/>
            <person name="Copeland A."/>
            <person name="Coutinho P.M."/>
            <person name="de Vries R.P."/>
            <person name="Ferreira P."/>
            <person name="Findley K."/>
            <person name="Foster B."/>
            <person name="Gaskell J."/>
            <person name="Glotzer D."/>
            <person name="Gorecki P."/>
            <person name="Heitman J."/>
            <person name="Hesse C."/>
            <person name="Hori C."/>
            <person name="Igarashi K."/>
            <person name="Jurgens J.A."/>
            <person name="Kallen N."/>
            <person name="Kersten P."/>
            <person name="Kohler A."/>
            <person name="Kuees U."/>
            <person name="Kumar T.K.A."/>
            <person name="Kuo A."/>
            <person name="LaButti K."/>
            <person name="Larrondo L.F."/>
            <person name="Lindquist E."/>
            <person name="Ling A."/>
            <person name="Lombard V."/>
            <person name="Lucas S."/>
            <person name="Lundell T."/>
            <person name="Martin R."/>
            <person name="McLaughlin D.J."/>
            <person name="Morgenstern I."/>
            <person name="Morin E."/>
            <person name="Murat C."/>
            <person name="Nagy L.G."/>
            <person name="Nolan M."/>
            <person name="Ohm R.A."/>
            <person name="Patyshakuliyeva A."/>
            <person name="Rokas A."/>
            <person name="Ruiz-Duenas F.J."/>
            <person name="Sabat G."/>
            <person name="Salamov A."/>
            <person name="Samejima M."/>
            <person name="Schmutz J."/>
            <person name="Slot J.C."/>
            <person name="St John F."/>
            <person name="Stenlid J."/>
            <person name="Sun H."/>
            <person name="Sun S."/>
            <person name="Syed K."/>
            <person name="Tsang A."/>
            <person name="Wiebenga A."/>
            <person name="Young D."/>
            <person name="Pisabarro A."/>
            <person name="Eastwood D.C."/>
            <person name="Martin F."/>
            <person name="Cullen D."/>
            <person name="Grigoriev I.V."/>
            <person name="Hibbett D.S."/>
        </authorList>
    </citation>
    <scope>NUCLEOTIDE SEQUENCE</scope>
    <source>
        <strain evidence="2">FP-58527</strain>
    </source>
</reference>
<gene>
    <name evidence="1" type="ORF">FOMPIDRAFT_1127952</name>
</gene>
<feature type="non-terminal residue" evidence="1">
    <location>
        <position position="1"/>
    </location>
</feature>
<evidence type="ECO:0000313" key="1">
    <source>
        <dbReference type="EMBL" id="EPS97758.1"/>
    </source>
</evidence>
<sequence>RERHEDTGYISVANALVMRQLVSNLGQRPADAYLKWVKGHRGHKLNEGAVAEAVGLVPRR</sequence>
<dbReference type="OrthoDB" id="407198at2759"/>
<dbReference type="EMBL" id="KE504173">
    <property type="protein sequence ID" value="EPS97758.1"/>
    <property type="molecule type" value="Genomic_DNA"/>
</dbReference>
<evidence type="ECO:0008006" key="3">
    <source>
        <dbReference type="Google" id="ProtNLM"/>
    </source>
</evidence>
<dbReference type="InParanoid" id="S8E311"/>
<proteinExistence type="predicted"/>
<organism evidence="1 2">
    <name type="scientific">Fomitopsis schrenkii</name>
    <name type="common">Brown rot fungus</name>
    <dbReference type="NCBI Taxonomy" id="2126942"/>
    <lineage>
        <taxon>Eukaryota</taxon>
        <taxon>Fungi</taxon>
        <taxon>Dikarya</taxon>
        <taxon>Basidiomycota</taxon>
        <taxon>Agaricomycotina</taxon>
        <taxon>Agaricomycetes</taxon>
        <taxon>Polyporales</taxon>
        <taxon>Fomitopsis</taxon>
    </lineage>
</organism>
<dbReference type="HOGENOM" id="CLU_2948041_0_0_1"/>
<name>S8E311_FOMSC</name>
<protein>
    <recommendedName>
        <fullName evidence="3">RNase H type-1 domain-containing protein</fullName>
    </recommendedName>
</protein>
<dbReference type="AlphaFoldDB" id="S8E311"/>
<keyword evidence="2" id="KW-1185">Reference proteome</keyword>
<evidence type="ECO:0000313" key="2">
    <source>
        <dbReference type="Proteomes" id="UP000015241"/>
    </source>
</evidence>